<proteinExistence type="predicted"/>
<gene>
    <name evidence="2" type="ORF">TVY486_1117270</name>
</gene>
<protein>
    <submittedName>
        <fullName evidence="2">Uncharacterized protein</fullName>
    </submittedName>
</protein>
<keyword evidence="1" id="KW-0812">Transmembrane</keyword>
<accession>G0U9F7</accession>
<reference evidence="2" key="1">
    <citation type="journal article" date="2012" name="Proc. Natl. Acad. Sci. U.S.A.">
        <title>Antigenic diversity is generated by distinct evolutionary mechanisms in African trypanosome species.</title>
        <authorList>
            <person name="Jackson A.P."/>
            <person name="Berry A."/>
            <person name="Aslett M."/>
            <person name="Allison H.C."/>
            <person name="Burton P."/>
            <person name="Vavrova-Anderson J."/>
            <person name="Brown R."/>
            <person name="Browne H."/>
            <person name="Corton N."/>
            <person name="Hauser H."/>
            <person name="Gamble J."/>
            <person name="Gilderthorp R."/>
            <person name="Marcello L."/>
            <person name="McQuillan J."/>
            <person name="Otto T.D."/>
            <person name="Quail M.A."/>
            <person name="Sanders M.J."/>
            <person name="van Tonder A."/>
            <person name="Ginger M.L."/>
            <person name="Field M.C."/>
            <person name="Barry J.D."/>
            <person name="Hertz-Fowler C."/>
            <person name="Berriman M."/>
        </authorList>
    </citation>
    <scope>NUCLEOTIDE SEQUENCE</scope>
    <source>
        <strain evidence="2">Y486</strain>
    </source>
</reference>
<dbReference type="VEuPathDB" id="TriTrypDB:TvY486_1117270"/>
<dbReference type="AlphaFoldDB" id="G0U9F7"/>
<evidence type="ECO:0000313" key="2">
    <source>
        <dbReference type="EMBL" id="CCC54243.1"/>
    </source>
</evidence>
<sequence length="168" mass="19593">MERWSKENQATNPKGDTMCRLSFHNSCYPHNVSVTRNQFSLLLSGLAYVQCRLCFTLLLLFFMMRPVIVILIIDFFPYVVSCLLLYMRPCIQQQTKQLKCQDWQNVVVPCCWTCSDTRPVPRRIAATPRSLCLCLSFYITHSFTTNNSLIVLHPIGRFTLFPFLKKIK</sequence>
<name>G0U9F7_TRYVY</name>
<keyword evidence="1" id="KW-1133">Transmembrane helix</keyword>
<feature type="transmembrane region" description="Helical" evidence="1">
    <location>
        <begin position="68"/>
        <end position="87"/>
    </location>
</feature>
<keyword evidence="1" id="KW-0472">Membrane</keyword>
<organism evidence="2">
    <name type="scientific">Trypanosoma vivax (strain Y486)</name>
    <dbReference type="NCBI Taxonomy" id="1055687"/>
    <lineage>
        <taxon>Eukaryota</taxon>
        <taxon>Discoba</taxon>
        <taxon>Euglenozoa</taxon>
        <taxon>Kinetoplastea</taxon>
        <taxon>Metakinetoplastina</taxon>
        <taxon>Trypanosomatida</taxon>
        <taxon>Trypanosomatidae</taxon>
        <taxon>Trypanosoma</taxon>
        <taxon>Duttonella</taxon>
    </lineage>
</organism>
<feature type="transmembrane region" description="Helical" evidence="1">
    <location>
        <begin position="39"/>
        <end position="62"/>
    </location>
</feature>
<evidence type="ECO:0000256" key="1">
    <source>
        <dbReference type="SAM" id="Phobius"/>
    </source>
</evidence>
<dbReference type="EMBL" id="HE573027">
    <property type="protein sequence ID" value="CCC54243.1"/>
    <property type="molecule type" value="Genomic_DNA"/>
</dbReference>